<feature type="binding site" evidence="9">
    <location>
        <position position="388"/>
    </location>
    <ligand>
        <name>phosphoenolpyruvate</name>
        <dbReference type="ChEBI" id="CHEBI:58702"/>
    </ligand>
</feature>
<dbReference type="EMBL" id="BORP01000007">
    <property type="protein sequence ID" value="GIO28450.1"/>
    <property type="molecule type" value="Genomic_DNA"/>
</dbReference>
<evidence type="ECO:0000259" key="10">
    <source>
        <dbReference type="Pfam" id="PF00275"/>
    </source>
</evidence>
<dbReference type="Proteomes" id="UP000676917">
    <property type="component" value="Unassembled WGS sequence"/>
</dbReference>
<dbReference type="PROSITE" id="PS00104">
    <property type="entry name" value="EPSP_SYNTHASE_1"/>
    <property type="match status" value="1"/>
</dbReference>
<evidence type="ECO:0000256" key="2">
    <source>
        <dbReference type="ARBA" id="ARBA00004811"/>
    </source>
</evidence>
<reference evidence="11" key="1">
    <citation type="submission" date="2021-03" db="EMBL/GenBank/DDBJ databases">
        <title>Antimicrobial resistance genes in bacteria isolated from Japanese honey, and their potential for conferring macrolide and lincosamide resistance in the American foulbrood pathogen Paenibacillus larvae.</title>
        <authorList>
            <person name="Okamoto M."/>
            <person name="Kumagai M."/>
            <person name="Kanamori H."/>
            <person name="Takamatsu D."/>
        </authorList>
    </citation>
    <scope>NUCLEOTIDE SEQUENCE</scope>
    <source>
        <strain evidence="11">J43TS3</strain>
    </source>
</reference>
<comment type="caution">
    <text evidence="9">Lacks conserved residue(s) required for the propagation of feature annotation.</text>
</comment>
<dbReference type="NCBIfam" id="TIGR01356">
    <property type="entry name" value="aroA"/>
    <property type="match status" value="1"/>
</dbReference>
<evidence type="ECO:0000256" key="6">
    <source>
        <dbReference type="ARBA" id="ARBA00022679"/>
    </source>
</evidence>
<dbReference type="FunFam" id="3.65.10.10:FF:000006">
    <property type="entry name" value="3-phosphoshikimate 1-carboxyvinyltransferase"/>
    <property type="match status" value="1"/>
</dbReference>
<dbReference type="GO" id="GO:0009423">
    <property type="term" value="P:chorismate biosynthetic process"/>
    <property type="evidence" value="ECO:0007669"/>
    <property type="project" value="UniProtKB-UniRule"/>
</dbReference>
<protein>
    <recommendedName>
        <fullName evidence="9">3-phosphoshikimate 1-carboxyvinyltransferase</fullName>
        <ecNumber evidence="9">2.5.1.19</ecNumber>
    </recommendedName>
    <alternativeName>
        <fullName evidence="9">5-enolpyruvylshikimate-3-phosphate synthase</fullName>
        <shortName evidence="9">EPSP synthase</shortName>
        <shortName evidence="9">EPSPS</shortName>
    </alternativeName>
</protein>
<comment type="catalytic activity">
    <reaction evidence="8">
        <text>3-phosphoshikimate + phosphoenolpyruvate = 5-O-(1-carboxyvinyl)-3-phosphoshikimate + phosphate</text>
        <dbReference type="Rhea" id="RHEA:21256"/>
        <dbReference type="ChEBI" id="CHEBI:43474"/>
        <dbReference type="ChEBI" id="CHEBI:57701"/>
        <dbReference type="ChEBI" id="CHEBI:58702"/>
        <dbReference type="ChEBI" id="CHEBI:145989"/>
        <dbReference type="EC" id="2.5.1.19"/>
    </reaction>
    <physiologicalReaction direction="left-to-right" evidence="8">
        <dbReference type="Rhea" id="RHEA:21257"/>
    </physiologicalReaction>
</comment>
<keyword evidence="7 9" id="KW-0057">Aromatic amino acid biosynthesis</keyword>
<dbReference type="HAMAP" id="MF_00210">
    <property type="entry name" value="EPSP_synth"/>
    <property type="match status" value="1"/>
</dbReference>
<sequence>MEALMYKRKYLIKGELQVPGDKSISHRAVILGSIANGRTEIVNFLDSEDCMRTVEAFRLMGVSIQKNDNVLIIDGKGLHGLVEPTMPLYFGNSGTTARLMLGLLSGLPFSTLVYGDKSLTKRPMERVIKPLQQMGVQTIGRKESNYLPLALRGGSLTGITYNIPVKSAQVKSALLLAGLLANGKTTVIEQGQTRNHSENMLKAFGASIEVEDNMITIDSSMSLKATDVYIPGDISSAAFLMAAAAIIPGSNLVIKNVGLNETRTGFLDVLTNMGGLYTLSNIRDSGGETIGDISITYNELTGTVISGEIVPRLIDEIPIIALLATQAKGKTIIKDASELRVKETDRIQAVVDVLTKLGANIVETKDGMEIVGGTNLTGGTVSSYDDHRIAMMIVIASLVTTDIVKVDELQSIAISYPRFMQDLESVLRNM</sequence>
<comment type="caution">
    <text evidence="11">The sequence shown here is derived from an EMBL/GenBank/DDBJ whole genome shotgun (WGS) entry which is preliminary data.</text>
</comment>
<dbReference type="GO" id="GO:0008652">
    <property type="term" value="P:amino acid biosynthetic process"/>
    <property type="evidence" value="ECO:0007669"/>
    <property type="project" value="UniProtKB-KW"/>
</dbReference>
<evidence type="ECO:0000256" key="4">
    <source>
        <dbReference type="ARBA" id="ARBA00022490"/>
    </source>
</evidence>
<feature type="binding site" evidence="9">
    <location>
        <position position="169"/>
    </location>
    <ligand>
        <name>phosphoenolpyruvate</name>
        <dbReference type="ChEBI" id="CHEBI:58702"/>
    </ligand>
</feature>
<evidence type="ECO:0000256" key="9">
    <source>
        <dbReference type="HAMAP-Rule" id="MF_00210"/>
    </source>
</evidence>
<comment type="pathway">
    <text evidence="2 9">Metabolic intermediate biosynthesis; chorismate biosynthesis; chorismate from D-erythrose 4-phosphate and phosphoenolpyruvate: step 6/7.</text>
</comment>
<dbReference type="InterPro" id="IPR006264">
    <property type="entry name" value="EPSP_synthase"/>
</dbReference>
<gene>
    <name evidence="11" type="primary">aroA_1</name>
    <name evidence="9" type="synonym">aroA</name>
    <name evidence="11" type="ORF">J43TS3_30610</name>
</gene>
<dbReference type="PROSITE" id="PS00885">
    <property type="entry name" value="EPSP_SYNTHASE_2"/>
    <property type="match status" value="1"/>
</dbReference>
<dbReference type="GO" id="GO:0003866">
    <property type="term" value="F:3-phosphoshikimate 1-carboxyvinyltransferase activity"/>
    <property type="evidence" value="ECO:0007669"/>
    <property type="project" value="UniProtKB-UniRule"/>
</dbReference>
<dbReference type="InterPro" id="IPR023193">
    <property type="entry name" value="EPSP_synthase_CS"/>
</dbReference>
<dbReference type="SUPFAM" id="SSF55205">
    <property type="entry name" value="EPT/RTPC-like"/>
    <property type="match status" value="1"/>
</dbReference>
<feature type="binding site" evidence="9">
    <location>
        <position position="315"/>
    </location>
    <ligand>
        <name>3-phosphoshikimate</name>
        <dbReference type="ChEBI" id="CHEBI:145989"/>
    </ligand>
</feature>
<dbReference type="GO" id="GO:0005737">
    <property type="term" value="C:cytoplasm"/>
    <property type="evidence" value="ECO:0007669"/>
    <property type="project" value="UniProtKB-SubCell"/>
</dbReference>
<evidence type="ECO:0000256" key="1">
    <source>
        <dbReference type="ARBA" id="ARBA00002174"/>
    </source>
</evidence>
<feature type="active site" description="Proton acceptor" evidence="9">
    <location>
        <position position="315"/>
    </location>
</feature>
<dbReference type="AlphaFoldDB" id="A0A920C736"/>
<evidence type="ECO:0000256" key="5">
    <source>
        <dbReference type="ARBA" id="ARBA00022605"/>
    </source>
</evidence>
<organism evidence="11 12">
    <name type="scientific">Ornithinibacillus bavariensis</name>
    <dbReference type="NCBI Taxonomy" id="545502"/>
    <lineage>
        <taxon>Bacteria</taxon>
        <taxon>Bacillati</taxon>
        <taxon>Bacillota</taxon>
        <taxon>Bacilli</taxon>
        <taxon>Bacillales</taxon>
        <taxon>Bacillaceae</taxon>
        <taxon>Ornithinibacillus</taxon>
    </lineage>
</organism>
<dbReference type="InterPro" id="IPR036968">
    <property type="entry name" value="Enolpyruvate_Tfrase_sf"/>
</dbReference>
<name>A0A920C736_9BACI</name>
<evidence type="ECO:0000256" key="3">
    <source>
        <dbReference type="ARBA" id="ARBA00009948"/>
    </source>
</evidence>
<dbReference type="CDD" id="cd01556">
    <property type="entry name" value="EPSP_synthase"/>
    <property type="match status" value="1"/>
</dbReference>
<dbReference type="PIRSF" id="PIRSF000505">
    <property type="entry name" value="EPSPS"/>
    <property type="match status" value="1"/>
</dbReference>
<evidence type="ECO:0000313" key="11">
    <source>
        <dbReference type="EMBL" id="GIO28450.1"/>
    </source>
</evidence>
<feature type="binding site" evidence="9">
    <location>
        <position position="167"/>
    </location>
    <ligand>
        <name>3-phosphoshikimate</name>
        <dbReference type="ChEBI" id="CHEBI:145989"/>
    </ligand>
</feature>
<comment type="subunit">
    <text evidence="9">Monomer.</text>
</comment>
<evidence type="ECO:0000256" key="8">
    <source>
        <dbReference type="ARBA" id="ARBA00044633"/>
    </source>
</evidence>
<keyword evidence="6 9" id="KW-0808">Transferase</keyword>
<feature type="binding site" evidence="9">
    <location>
        <position position="342"/>
    </location>
    <ligand>
        <name>3-phosphoshikimate</name>
        <dbReference type="ChEBI" id="CHEBI:145989"/>
    </ligand>
</feature>
<dbReference type="FunFam" id="3.65.10.10:FF:000005">
    <property type="entry name" value="3-phosphoshikimate 1-carboxyvinyltransferase"/>
    <property type="match status" value="1"/>
</dbReference>
<feature type="binding site" evidence="9">
    <location>
        <position position="122"/>
    </location>
    <ligand>
        <name>phosphoenolpyruvate</name>
        <dbReference type="ChEBI" id="CHEBI:58702"/>
    </ligand>
</feature>
<keyword evidence="5 9" id="KW-0028">Amino-acid biosynthesis</keyword>
<feature type="binding site" evidence="9">
    <location>
        <position position="27"/>
    </location>
    <ligand>
        <name>3-phosphoshikimate</name>
        <dbReference type="ChEBI" id="CHEBI:145989"/>
    </ligand>
</feature>
<dbReference type="Pfam" id="PF00275">
    <property type="entry name" value="EPSP_synthase"/>
    <property type="match status" value="1"/>
</dbReference>
<feature type="binding site" evidence="9">
    <location>
        <position position="346"/>
    </location>
    <ligand>
        <name>phosphoenolpyruvate</name>
        <dbReference type="ChEBI" id="CHEBI:58702"/>
    </ligand>
</feature>
<feature type="binding site" evidence="9">
    <location>
        <position position="22"/>
    </location>
    <ligand>
        <name>phosphoenolpyruvate</name>
        <dbReference type="ChEBI" id="CHEBI:58702"/>
    </ligand>
</feature>
<evidence type="ECO:0000256" key="7">
    <source>
        <dbReference type="ARBA" id="ARBA00023141"/>
    </source>
</evidence>
<feature type="binding site" evidence="9">
    <location>
        <position position="169"/>
    </location>
    <ligand>
        <name>3-phosphoshikimate</name>
        <dbReference type="ChEBI" id="CHEBI:145989"/>
    </ligand>
</feature>
<feature type="binding site" evidence="9">
    <location>
        <position position="94"/>
    </location>
    <ligand>
        <name>phosphoenolpyruvate</name>
        <dbReference type="ChEBI" id="CHEBI:58702"/>
    </ligand>
</feature>
<dbReference type="PANTHER" id="PTHR21090">
    <property type="entry name" value="AROM/DEHYDROQUINATE SYNTHASE"/>
    <property type="match status" value="1"/>
</dbReference>
<comment type="subcellular location">
    <subcellularLocation>
        <location evidence="9">Cytoplasm</location>
    </subcellularLocation>
</comment>
<feature type="domain" description="Enolpyruvate transferase" evidence="10">
    <location>
        <begin position="12"/>
        <end position="423"/>
    </location>
</feature>
<proteinExistence type="inferred from homology"/>
<dbReference type="InterPro" id="IPR013792">
    <property type="entry name" value="RNA3'P_cycl/enolpyr_Trfase_a/b"/>
</dbReference>
<keyword evidence="4 9" id="KW-0963">Cytoplasm</keyword>
<evidence type="ECO:0000313" key="12">
    <source>
        <dbReference type="Proteomes" id="UP000676917"/>
    </source>
</evidence>
<comment type="similarity">
    <text evidence="3 9">Belongs to the EPSP synthase family.</text>
</comment>
<dbReference type="GO" id="GO:0009073">
    <property type="term" value="P:aromatic amino acid family biosynthetic process"/>
    <property type="evidence" value="ECO:0007669"/>
    <property type="project" value="UniProtKB-KW"/>
</dbReference>
<comment type="function">
    <text evidence="1 9">Catalyzes the transfer of the enolpyruvyl moiety of phosphoenolpyruvate (PEP) to the 5-hydroxyl of shikimate-3-phosphate (S3P) to produce enolpyruvyl shikimate-3-phosphate and inorganic phosphate.</text>
</comment>
<accession>A0A920C736</accession>
<feature type="binding site" evidence="9">
    <location>
        <position position="22"/>
    </location>
    <ligand>
        <name>3-phosphoshikimate</name>
        <dbReference type="ChEBI" id="CHEBI:145989"/>
    </ligand>
</feature>
<dbReference type="PANTHER" id="PTHR21090:SF5">
    <property type="entry name" value="PENTAFUNCTIONAL AROM POLYPEPTIDE"/>
    <property type="match status" value="1"/>
</dbReference>
<dbReference type="Gene3D" id="3.65.10.10">
    <property type="entry name" value="Enolpyruvate transferase domain"/>
    <property type="match status" value="2"/>
</dbReference>
<feature type="binding site" evidence="9">
    <location>
        <position position="23"/>
    </location>
    <ligand>
        <name>3-phosphoshikimate</name>
        <dbReference type="ChEBI" id="CHEBI:145989"/>
    </ligand>
</feature>
<keyword evidence="12" id="KW-1185">Reference proteome</keyword>
<dbReference type="EC" id="2.5.1.19" evidence="9"/>
<dbReference type="InterPro" id="IPR001986">
    <property type="entry name" value="Enolpyruvate_Tfrase_dom"/>
</dbReference>